<keyword evidence="1" id="KW-0472">Membrane</keyword>
<proteinExistence type="predicted"/>
<gene>
    <name evidence="2" type="ORF">LCGC14_3014690</name>
</gene>
<feature type="non-terminal residue" evidence="2">
    <location>
        <position position="1"/>
    </location>
</feature>
<feature type="transmembrane region" description="Helical" evidence="1">
    <location>
        <begin position="140"/>
        <end position="159"/>
    </location>
</feature>
<sequence length="169" mass="18470">SLDVLIVAMGFVFRAMAGAAALAVPVSPWLVLCTLTLCLFIALAKRRSEIAALGDDASQTRRVHSFYSLTNLNHMLSISAGLAIATYSLYCLAPRTIDHVGSAHLIWTVPLVIYGLFRYYCLTLAARTEDPIRLLVRDKMMWAIGLAWIVLVAVILRWGDGGMLAGVFS</sequence>
<keyword evidence="1" id="KW-1133">Transmembrane helix</keyword>
<accession>A0A0F8WXP4</accession>
<feature type="transmembrane region" description="Helical" evidence="1">
    <location>
        <begin position="65"/>
        <end position="90"/>
    </location>
</feature>
<comment type="caution">
    <text evidence="2">The sequence shown here is derived from an EMBL/GenBank/DDBJ whole genome shotgun (WGS) entry which is preliminary data.</text>
</comment>
<name>A0A0F8WXP4_9ZZZZ</name>
<dbReference type="AlphaFoldDB" id="A0A0F8WXP4"/>
<keyword evidence="1" id="KW-0812">Transmembrane</keyword>
<evidence type="ECO:0008006" key="3">
    <source>
        <dbReference type="Google" id="ProtNLM"/>
    </source>
</evidence>
<reference evidence="2" key="1">
    <citation type="journal article" date="2015" name="Nature">
        <title>Complex archaea that bridge the gap between prokaryotes and eukaryotes.</title>
        <authorList>
            <person name="Spang A."/>
            <person name="Saw J.H."/>
            <person name="Jorgensen S.L."/>
            <person name="Zaremba-Niedzwiedzka K."/>
            <person name="Martijn J."/>
            <person name="Lind A.E."/>
            <person name="van Eijk R."/>
            <person name="Schleper C."/>
            <person name="Guy L."/>
            <person name="Ettema T.J."/>
        </authorList>
    </citation>
    <scope>NUCLEOTIDE SEQUENCE</scope>
</reference>
<organism evidence="2">
    <name type="scientific">marine sediment metagenome</name>
    <dbReference type="NCBI Taxonomy" id="412755"/>
    <lineage>
        <taxon>unclassified sequences</taxon>
        <taxon>metagenomes</taxon>
        <taxon>ecological metagenomes</taxon>
    </lineage>
</organism>
<feature type="transmembrane region" description="Helical" evidence="1">
    <location>
        <begin position="27"/>
        <end position="44"/>
    </location>
</feature>
<dbReference type="EMBL" id="LAZR01062490">
    <property type="protein sequence ID" value="KKK61403.1"/>
    <property type="molecule type" value="Genomic_DNA"/>
</dbReference>
<evidence type="ECO:0000313" key="2">
    <source>
        <dbReference type="EMBL" id="KKK61403.1"/>
    </source>
</evidence>
<evidence type="ECO:0000256" key="1">
    <source>
        <dbReference type="SAM" id="Phobius"/>
    </source>
</evidence>
<protein>
    <recommendedName>
        <fullName evidence="3">Decaprenyl-phosphate phosphoribosyltransferase</fullName>
    </recommendedName>
</protein>
<feature type="transmembrane region" description="Helical" evidence="1">
    <location>
        <begin position="102"/>
        <end position="120"/>
    </location>
</feature>